<comment type="subcellular location">
    <subcellularLocation>
        <location evidence="1">Cell membrane</location>
        <topology evidence="1">Multi-pass membrane protein</topology>
    </subcellularLocation>
</comment>
<keyword evidence="6 13" id="KW-0808">Transferase</keyword>
<evidence type="ECO:0000313" key="15">
    <source>
        <dbReference type="EMBL" id="HAE51292.1"/>
    </source>
</evidence>
<feature type="transmembrane region" description="Helical" evidence="14">
    <location>
        <begin position="317"/>
        <end position="334"/>
    </location>
</feature>
<dbReference type="Pfam" id="PF03062">
    <property type="entry name" value="MBOAT"/>
    <property type="match status" value="1"/>
</dbReference>
<accession>A0A3B9ITS9</accession>
<feature type="transmembrane region" description="Helical" evidence="14">
    <location>
        <begin position="146"/>
        <end position="165"/>
    </location>
</feature>
<protein>
    <recommendedName>
        <fullName evidence="4">Probable alginate O-acetylase AlgI</fullName>
    </recommendedName>
    <alternativeName>
        <fullName evidence="12">Alginate biosynthesis protein AlgI</fullName>
    </alternativeName>
</protein>
<name>A0A3B9ITS9_9PROT</name>
<reference evidence="15 16" key="1">
    <citation type="journal article" date="2018" name="Nat. Biotechnol.">
        <title>A standardized bacterial taxonomy based on genome phylogeny substantially revises the tree of life.</title>
        <authorList>
            <person name="Parks D.H."/>
            <person name="Chuvochina M."/>
            <person name="Waite D.W."/>
            <person name="Rinke C."/>
            <person name="Skarshewski A."/>
            <person name="Chaumeil P.A."/>
            <person name="Hugenholtz P."/>
        </authorList>
    </citation>
    <scope>NUCLEOTIDE SEQUENCE [LARGE SCALE GENOMIC DNA]</scope>
    <source>
        <strain evidence="15">UBA8739</strain>
    </source>
</reference>
<dbReference type="AlphaFoldDB" id="A0A3B9ITS9"/>
<organism evidence="15 16">
    <name type="scientific">Tistrella mobilis</name>
    <dbReference type="NCBI Taxonomy" id="171437"/>
    <lineage>
        <taxon>Bacteria</taxon>
        <taxon>Pseudomonadati</taxon>
        <taxon>Pseudomonadota</taxon>
        <taxon>Alphaproteobacteria</taxon>
        <taxon>Geminicoccales</taxon>
        <taxon>Geminicoccaceae</taxon>
        <taxon>Tistrella</taxon>
    </lineage>
</organism>
<evidence type="ECO:0000256" key="4">
    <source>
        <dbReference type="ARBA" id="ARBA00016084"/>
    </source>
</evidence>
<evidence type="ECO:0000256" key="6">
    <source>
        <dbReference type="ARBA" id="ARBA00022679"/>
    </source>
</evidence>
<feature type="transmembrane region" description="Helical" evidence="14">
    <location>
        <begin position="81"/>
        <end position="100"/>
    </location>
</feature>
<feature type="transmembrane region" description="Helical" evidence="14">
    <location>
        <begin position="106"/>
        <end position="125"/>
    </location>
</feature>
<dbReference type="PIRSF" id="PIRSF016636">
    <property type="entry name" value="AlgI_DltB"/>
    <property type="match status" value="1"/>
</dbReference>
<dbReference type="InterPro" id="IPR004299">
    <property type="entry name" value="MBOAT_fam"/>
</dbReference>
<evidence type="ECO:0000256" key="12">
    <source>
        <dbReference type="ARBA" id="ARBA00031030"/>
    </source>
</evidence>
<dbReference type="InterPro" id="IPR051085">
    <property type="entry name" value="MB_O-acyltransferase"/>
</dbReference>
<feature type="transmembrane region" description="Helical" evidence="14">
    <location>
        <begin position="215"/>
        <end position="238"/>
    </location>
</feature>
<feature type="transmembrane region" description="Helical" evidence="14">
    <location>
        <begin position="467"/>
        <end position="483"/>
    </location>
</feature>
<dbReference type="PANTHER" id="PTHR13285">
    <property type="entry name" value="ACYLTRANSFERASE"/>
    <property type="match status" value="1"/>
</dbReference>
<comment type="caution">
    <text evidence="15">The sequence shown here is derived from an EMBL/GenBank/DDBJ whole genome shotgun (WGS) entry which is preliminary data.</text>
</comment>
<dbReference type="InterPro" id="IPR028362">
    <property type="entry name" value="AlgI"/>
</dbReference>
<evidence type="ECO:0000256" key="3">
    <source>
        <dbReference type="ARBA" id="ARBA00010323"/>
    </source>
</evidence>
<evidence type="ECO:0000256" key="7">
    <source>
        <dbReference type="ARBA" id="ARBA00022692"/>
    </source>
</evidence>
<evidence type="ECO:0000256" key="9">
    <source>
        <dbReference type="ARBA" id="ARBA00022989"/>
    </source>
</evidence>
<sequence length="496" mass="53340">MAFSSPLFLLVFLPVVLGLFLIACGRRPMLAVAVLPAATVAFCLATDPRALAFLAASLLGNHLLMRLMLRWPPDAAVRRGLLAAGIVLNLLPLALFKIYNLEALGVVGYLGGDGIGALPLGLAFYTLQQITYLLDAPRLGSDGPDALRYAAWGSLFCQLPAGPIAPYAATAPQYQRLGHDRPPARMILAGLTLFLFGLLKKILIADTLGRAVDPLYAAAEAGTIATPAAWAAAWGFALQLYFDFSAYSDMAIGLAMCFGLRLPVNFDSPLKARSAGDYVMRWHMSLMRFARDYVFQPVFRIMMRLPLPALSRTRHSVLAWAAATMATFIAIAVWHSPAPIIILQGIIGAAIVILLQIRRAGRAATPVNGGAPAVMARIRGLGGQVLTLVVVSLTVMCLRAGSLDGIGNLMTSLFRPDPGPIGAGLLLKLAIASLIALAAPNSMRIFGLIEGRGRPPLRWRWQPDRRWGWATGIAIILLAVLLTRDAGQQEFIYARF</sequence>
<dbReference type="Proteomes" id="UP000257706">
    <property type="component" value="Unassembled WGS sequence"/>
</dbReference>
<keyword evidence="7 14" id="KW-0812">Transmembrane</keyword>
<keyword evidence="11 13" id="KW-0012">Acyltransferase</keyword>
<evidence type="ECO:0000313" key="16">
    <source>
        <dbReference type="Proteomes" id="UP000257706"/>
    </source>
</evidence>
<feature type="transmembrane region" description="Helical" evidence="14">
    <location>
        <begin position="421"/>
        <end position="446"/>
    </location>
</feature>
<gene>
    <name evidence="15" type="ORF">DCK97_28165</name>
</gene>
<evidence type="ECO:0000256" key="14">
    <source>
        <dbReference type="SAM" id="Phobius"/>
    </source>
</evidence>
<keyword evidence="9 14" id="KW-1133">Transmembrane helix</keyword>
<feature type="transmembrane region" description="Helical" evidence="14">
    <location>
        <begin position="340"/>
        <end position="357"/>
    </location>
</feature>
<dbReference type="PANTHER" id="PTHR13285:SF23">
    <property type="entry name" value="TEICHOIC ACID D-ALANYLTRANSFERASE"/>
    <property type="match status" value="1"/>
</dbReference>
<dbReference type="GO" id="GO:0005886">
    <property type="term" value="C:plasma membrane"/>
    <property type="evidence" value="ECO:0007669"/>
    <property type="project" value="UniProtKB-SubCell"/>
</dbReference>
<evidence type="ECO:0000256" key="5">
    <source>
        <dbReference type="ARBA" id="ARBA00022475"/>
    </source>
</evidence>
<evidence type="ECO:0000256" key="11">
    <source>
        <dbReference type="ARBA" id="ARBA00023315"/>
    </source>
</evidence>
<evidence type="ECO:0000256" key="8">
    <source>
        <dbReference type="ARBA" id="ARBA00022841"/>
    </source>
</evidence>
<dbReference type="InterPro" id="IPR024194">
    <property type="entry name" value="Ac/AlaTfrase_AlgI/DltB"/>
</dbReference>
<dbReference type="EMBL" id="DMAI01000469">
    <property type="protein sequence ID" value="HAE51292.1"/>
    <property type="molecule type" value="Genomic_DNA"/>
</dbReference>
<comment type="pathway">
    <text evidence="2">Glycan biosynthesis; alginate biosynthesis.</text>
</comment>
<keyword evidence="8" id="KW-0016">Alginate biosynthesis</keyword>
<comment type="similarity">
    <text evidence="3 13">Belongs to the membrane-bound acyltransferase family.</text>
</comment>
<dbReference type="PIRSF" id="PIRSF500217">
    <property type="entry name" value="AlgI"/>
    <property type="match status" value="1"/>
</dbReference>
<evidence type="ECO:0000256" key="1">
    <source>
        <dbReference type="ARBA" id="ARBA00004651"/>
    </source>
</evidence>
<evidence type="ECO:0000256" key="10">
    <source>
        <dbReference type="ARBA" id="ARBA00023136"/>
    </source>
</evidence>
<evidence type="ECO:0000256" key="2">
    <source>
        <dbReference type="ARBA" id="ARBA00005182"/>
    </source>
</evidence>
<proteinExistence type="inferred from homology"/>
<dbReference type="GO" id="GO:0016746">
    <property type="term" value="F:acyltransferase activity"/>
    <property type="evidence" value="ECO:0007669"/>
    <property type="project" value="UniProtKB-KW"/>
</dbReference>
<feature type="transmembrane region" description="Helical" evidence="14">
    <location>
        <begin position="378"/>
        <end position="401"/>
    </location>
</feature>
<keyword evidence="10 13" id="KW-0472">Membrane</keyword>
<feature type="transmembrane region" description="Helical" evidence="14">
    <location>
        <begin position="185"/>
        <end position="203"/>
    </location>
</feature>
<keyword evidence="5 13" id="KW-1003">Cell membrane</keyword>
<evidence type="ECO:0000256" key="13">
    <source>
        <dbReference type="PIRNR" id="PIRNR016636"/>
    </source>
</evidence>
<dbReference type="GO" id="GO:0042121">
    <property type="term" value="P:alginic acid biosynthetic process"/>
    <property type="evidence" value="ECO:0007669"/>
    <property type="project" value="UniProtKB-KW"/>
</dbReference>